<keyword evidence="4" id="KW-0274">FAD</keyword>
<dbReference type="PRINTS" id="PR00368">
    <property type="entry name" value="FADPNR"/>
</dbReference>
<dbReference type="Gene3D" id="3.40.1260.10">
    <property type="entry name" value="DsrEFH-like"/>
    <property type="match status" value="1"/>
</dbReference>
<comment type="similarity">
    <text evidence="2">Belongs to the class-III pyridine nucleotide-disulfide oxidoreductase family.</text>
</comment>
<evidence type="ECO:0000313" key="8">
    <source>
        <dbReference type="EMBL" id="KKS09520.1"/>
    </source>
</evidence>
<dbReference type="InterPro" id="IPR036868">
    <property type="entry name" value="TusA-like_sf"/>
</dbReference>
<dbReference type="Pfam" id="PF01206">
    <property type="entry name" value="TusA"/>
    <property type="match status" value="1"/>
</dbReference>
<dbReference type="Pfam" id="PF00581">
    <property type="entry name" value="Rhodanese"/>
    <property type="match status" value="1"/>
</dbReference>
<dbReference type="PRINTS" id="PR00411">
    <property type="entry name" value="PNDRDTASEI"/>
</dbReference>
<evidence type="ECO:0000256" key="5">
    <source>
        <dbReference type="ARBA" id="ARBA00023002"/>
    </source>
</evidence>
<dbReference type="CDD" id="cd01524">
    <property type="entry name" value="RHOD_Pyr_redox"/>
    <property type="match status" value="1"/>
</dbReference>
<dbReference type="Gene3D" id="3.30.110.40">
    <property type="entry name" value="TusA-like domain"/>
    <property type="match status" value="1"/>
</dbReference>
<proteinExistence type="inferred from homology"/>
<evidence type="ECO:0000256" key="3">
    <source>
        <dbReference type="ARBA" id="ARBA00022630"/>
    </source>
</evidence>
<dbReference type="Proteomes" id="UP000033869">
    <property type="component" value="Unassembled WGS sequence"/>
</dbReference>
<dbReference type="AlphaFoldDB" id="A0A0G0W971"/>
<sequence length="850" mass="93370">MLKKQKIIIVGGVAGGATAAARARRLDENAEIILLERGKYVSFANCGLPYFVGEKIVERDRLLVQTPEGIKKRFNIDVRISTEVLKIYPKIKQILATDLKTGHKYKESYDKLILAPGASPFKPQMAGIDHFRVFTLRTIPDAEKIKKYVGDKKPKRVAILGGGPIGLEMAENLYGIGLEVSIFELSDHVVATLDLDMASIVHNYLRSKGIKLYLQTEVVKIEHEESTSTVISKDNVCVKADVIILGIGVRPETSLAFEAGLKLGGTGGISVNEYLQTSDPNIYAIGDAIEVKDFVSGEYAVIALAGPANKQGRIAAGNILGKKEKFLGSEGTGILKVFDMTIASTGLNERLLKKFNIPYKLTILHTISHAGYYPGAFPITLKLLFSPKGEILGAEGAGYDGVDKRIDVIATAMRAGMTVRDLQKIDLCYAPPFSSAKDPVNMLGYMAANILDGLVKTYTHEEIEKRNKEKTTLLDVRTRLEYKGGHIDGSINIPIDELRSKLSKLPKNKEIYVYCAVGLRAYLASRVLFQHGFKVKSLVGGYKTYEQIYSESESAFQQVKTESVLEMEERGIPNSIPMEVSDVTIDEEIDKDEGIDKEMPTIHTKVSLKVNACGLMCPGPLMRVNEGVKKLKTGEVLEARATDPAFLSDVPVWCQRTENKLLSLNSKSNIITALIQKGDSDHAIHIDHKDESGKNHSKTILVFSDDIDKVIASFIIANGAAAMGRKVTMFFTFWGLNVIRRPEAVPVKKDIISKAFALMMPRGSRHLHLSQMNMGGIGTKLIRYLMIKKHIGTLEEMISEATKAGVKMIACSTSMDIMGIKKEEFIDGVEVGGVSTFLGDTEESDASLIM</sequence>
<dbReference type="Gene3D" id="3.40.250.10">
    <property type="entry name" value="Rhodanese-like domain"/>
    <property type="match status" value="1"/>
</dbReference>
<dbReference type="InterPro" id="IPR001763">
    <property type="entry name" value="Rhodanese-like_dom"/>
</dbReference>
<dbReference type="Gene3D" id="3.50.50.60">
    <property type="entry name" value="FAD/NAD(P)-binding domain"/>
    <property type="match status" value="2"/>
</dbReference>
<dbReference type="InterPro" id="IPR001455">
    <property type="entry name" value="TusA-like"/>
</dbReference>
<dbReference type="InterPro" id="IPR004099">
    <property type="entry name" value="Pyr_nucl-diS_OxRdtase_dimer"/>
</dbReference>
<dbReference type="SUPFAM" id="SSF75169">
    <property type="entry name" value="DsrEFH-like"/>
    <property type="match status" value="1"/>
</dbReference>
<keyword evidence="5" id="KW-0560">Oxidoreductase</keyword>
<evidence type="ECO:0000256" key="6">
    <source>
        <dbReference type="ARBA" id="ARBA00023284"/>
    </source>
</evidence>
<gene>
    <name evidence="8" type="ORF">UU65_C0002G0298</name>
</gene>
<feature type="domain" description="Rhodanese" evidence="7">
    <location>
        <begin position="467"/>
        <end position="554"/>
    </location>
</feature>
<dbReference type="SUPFAM" id="SSF55424">
    <property type="entry name" value="FAD/NAD-linked reductases, dimerisation (C-terminal) domain"/>
    <property type="match status" value="1"/>
</dbReference>
<dbReference type="SUPFAM" id="SSF64307">
    <property type="entry name" value="SirA-like"/>
    <property type="match status" value="1"/>
</dbReference>
<dbReference type="Pfam" id="PF02852">
    <property type="entry name" value="Pyr_redox_dim"/>
    <property type="match status" value="1"/>
</dbReference>
<dbReference type="InterPro" id="IPR023753">
    <property type="entry name" value="FAD/NAD-binding_dom"/>
</dbReference>
<dbReference type="SUPFAM" id="SSF52821">
    <property type="entry name" value="Rhodanese/Cell cycle control phosphatase"/>
    <property type="match status" value="1"/>
</dbReference>
<dbReference type="PANTHER" id="PTHR43429">
    <property type="entry name" value="PYRIDINE NUCLEOTIDE-DISULFIDE OXIDOREDUCTASE DOMAIN-CONTAINING"/>
    <property type="match status" value="1"/>
</dbReference>
<reference evidence="8 9" key="1">
    <citation type="journal article" date="2015" name="Nature">
        <title>rRNA introns, odd ribosomes, and small enigmatic genomes across a large radiation of phyla.</title>
        <authorList>
            <person name="Brown C.T."/>
            <person name="Hug L.A."/>
            <person name="Thomas B.C."/>
            <person name="Sharon I."/>
            <person name="Castelle C.J."/>
            <person name="Singh A."/>
            <person name="Wilkins M.J."/>
            <person name="Williams K.H."/>
            <person name="Banfield J.F."/>
        </authorList>
    </citation>
    <scope>NUCLEOTIDE SEQUENCE [LARGE SCALE GENOMIC DNA]</scope>
</reference>
<dbReference type="PANTHER" id="PTHR43429:SF1">
    <property type="entry name" value="NAD(P)H SULFUR OXIDOREDUCTASE (COA-DEPENDENT)"/>
    <property type="match status" value="1"/>
</dbReference>
<dbReference type="SUPFAM" id="SSF51905">
    <property type="entry name" value="FAD/NAD(P)-binding domain"/>
    <property type="match status" value="1"/>
</dbReference>
<keyword evidence="6" id="KW-0676">Redox-active center</keyword>
<dbReference type="PROSITE" id="PS01148">
    <property type="entry name" value="UPF0033"/>
    <property type="match status" value="1"/>
</dbReference>
<dbReference type="PATRIC" id="fig|1618344.3.peg.640"/>
<dbReference type="InterPro" id="IPR036873">
    <property type="entry name" value="Rhodanese-like_dom_sf"/>
</dbReference>
<dbReference type="Pfam" id="PF13686">
    <property type="entry name" value="DrsE_2"/>
    <property type="match status" value="1"/>
</dbReference>
<protein>
    <submittedName>
        <fullName evidence="8">FAD-dependent pyridine nucleotide-disulfide oxidoreductase</fullName>
    </submittedName>
</protein>
<evidence type="ECO:0000313" key="9">
    <source>
        <dbReference type="Proteomes" id="UP000033869"/>
    </source>
</evidence>
<evidence type="ECO:0000256" key="2">
    <source>
        <dbReference type="ARBA" id="ARBA00009130"/>
    </source>
</evidence>
<dbReference type="InterPro" id="IPR016156">
    <property type="entry name" value="FAD/NAD-linked_Rdtase_dimer_sf"/>
</dbReference>
<dbReference type="InterPro" id="IPR050260">
    <property type="entry name" value="FAD-bd_OxRdtase"/>
</dbReference>
<dbReference type="PROSITE" id="PS50206">
    <property type="entry name" value="RHODANESE_3"/>
    <property type="match status" value="1"/>
</dbReference>
<evidence type="ECO:0000256" key="4">
    <source>
        <dbReference type="ARBA" id="ARBA00022827"/>
    </source>
</evidence>
<comment type="caution">
    <text evidence="8">The sequence shown here is derived from an EMBL/GenBank/DDBJ whole genome shotgun (WGS) entry which is preliminary data.</text>
</comment>
<comment type="cofactor">
    <cofactor evidence="1">
        <name>FAD</name>
        <dbReference type="ChEBI" id="CHEBI:57692"/>
    </cofactor>
</comment>
<evidence type="ECO:0000256" key="1">
    <source>
        <dbReference type="ARBA" id="ARBA00001974"/>
    </source>
</evidence>
<dbReference type="InterPro" id="IPR027396">
    <property type="entry name" value="DsrEFH-like"/>
</dbReference>
<dbReference type="EMBL" id="LCBL01000002">
    <property type="protein sequence ID" value="KKS09520.1"/>
    <property type="molecule type" value="Genomic_DNA"/>
</dbReference>
<dbReference type="InterPro" id="IPR036188">
    <property type="entry name" value="FAD/NAD-bd_sf"/>
</dbReference>
<dbReference type="InterPro" id="IPR032836">
    <property type="entry name" value="DsrE2-like"/>
</dbReference>
<organism evidence="8 9">
    <name type="scientific">candidate division CPR2 bacterium GW2011_GWC1_41_48</name>
    <dbReference type="NCBI Taxonomy" id="1618344"/>
    <lineage>
        <taxon>Bacteria</taxon>
        <taxon>Bacteria division CPR2</taxon>
    </lineage>
</organism>
<dbReference type="GO" id="GO:0016491">
    <property type="term" value="F:oxidoreductase activity"/>
    <property type="evidence" value="ECO:0007669"/>
    <property type="project" value="UniProtKB-KW"/>
</dbReference>
<dbReference type="Pfam" id="PF07992">
    <property type="entry name" value="Pyr_redox_2"/>
    <property type="match status" value="1"/>
</dbReference>
<dbReference type="SMART" id="SM00450">
    <property type="entry name" value="RHOD"/>
    <property type="match status" value="1"/>
</dbReference>
<name>A0A0G0W971_UNCC2</name>
<accession>A0A0G0W971</accession>
<keyword evidence="3" id="KW-0285">Flavoprotein</keyword>
<evidence type="ECO:0000259" key="7">
    <source>
        <dbReference type="PROSITE" id="PS50206"/>
    </source>
</evidence>